<accession>A0AAV4I8I6</accession>
<reference evidence="1 2" key="1">
    <citation type="journal article" date="2021" name="Elife">
        <title>Chloroplast acquisition without the gene transfer in kleptoplastic sea slugs, Plakobranchus ocellatus.</title>
        <authorList>
            <person name="Maeda T."/>
            <person name="Takahashi S."/>
            <person name="Yoshida T."/>
            <person name="Shimamura S."/>
            <person name="Takaki Y."/>
            <person name="Nagai Y."/>
            <person name="Toyoda A."/>
            <person name="Suzuki Y."/>
            <person name="Arimoto A."/>
            <person name="Ishii H."/>
            <person name="Satoh N."/>
            <person name="Nishiyama T."/>
            <person name="Hasebe M."/>
            <person name="Maruyama T."/>
            <person name="Minagawa J."/>
            <person name="Obokata J."/>
            <person name="Shigenobu S."/>
        </authorList>
    </citation>
    <scope>NUCLEOTIDE SEQUENCE [LARGE SCALE GENOMIC DNA]</scope>
</reference>
<dbReference type="Proteomes" id="UP000762676">
    <property type="component" value="Unassembled WGS sequence"/>
</dbReference>
<comment type="caution">
    <text evidence="1">The sequence shown here is derived from an EMBL/GenBank/DDBJ whole genome shotgun (WGS) entry which is preliminary data.</text>
</comment>
<keyword evidence="2" id="KW-1185">Reference proteome</keyword>
<name>A0AAV4I8I6_9GAST</name>
<evidence type="ECO:0000313" key="2">
    <source>
        <dbReference type="Proteomes" id="UP000762676"/>
    </source>
</evidence>
<proteinExistence type="predicted"/>
<gene>
    <name evidence="1" type="ORF">ElyMa_004678000</name>
</gene>
<evidence type="ECO:0000313" key="1">
    <source>
        <dbReference type="EMBL" id="GFS05292.1"/>
    </source>
</evidence>
<protein>
    <submittedName>
        <fullName evidence="1">Uncharacterized protein</fullName>
    </submittedName>
</protein>
<dbReference type="EMBL" id="BMAT01009378">
    <property type="protein sequence ID" value="GFS05292.1"/>
    <property type="molecule type" value="Genomic_DNA"/>
</dbReference>
<sequence>MLQSTFATLVRCPSWHPDILLRLAGCRGSGSFRRPGVICLMELVLHISLLWLQAITPAVTSCGHYPASSLPVLYWSRKPCFPSFIRQPTNSSGSGSV</sequence>
<organism evidence="1 2">
    <name type="scientific">Elysia marginata</name>
    <dbReference type="NCBI Taxonomy" id="1093978"/>
    <lineage>
        <taxon>Eukaryota</taxon>
        <taxon>Metazoa</taxon>
        <taxon>Spiralia</taxon>
        <taxon>Lophotrochozoa</taxon>
        <taxon>Mollusca</taxon>
        <taxon>Gastropoda</taxon>
        <taxon>Heterobranchia</taxon>
        <taxon>Euthyneura</taxon>
        <taxon>Panpulmonata</taxon>
        <taxon>Sacoglossa</taxon>
        <taxon>Placobranchoidea</taxon>
        <taxon>Plakobranchidae</taxon>
        <taxon>Elysia</taxon>
    </lineage>
</organism>
<dbReference type="AlphaFoldDB" id="A0AAV4I8I6"/>